<dbReference type="EMBL" id="UAWN01000012">
    <property type="protein sequence ID" value="SQC16036.1"/>
    <property type="molecule type" value="Genomic_DNA"/>
</dbReference>
<accession>A0A2X3CWF1</accession>
<evidence type="ECO:0000313" key="1">
    <source>
        <dbReference type="EMBL" id="SQC16036.1"/>
    </source>
</evidence>
<dbReference type="Proteomes" id="UP000251088">
    <property type="component" value="Unassembled WGS sequence"/>
</dbReference>
<protein>
    <submittedName>
        <fullName evidence="1">Uncharacterized protein</fullName>
    </submittedName>
</protein>
<name>A0A2X3CWF1_KLEPN</name>
<organism evidence="1 2">
    <name type="scientific">Klebsiella pneumoniae</name>
    <dbReference type="NCBI Taxonomy" id="573"/>
    <lineage>
        <taxon>Bacteria</taxon>
        <taxon>Pseudomonadati</taxon>
        <taxon>Pseudomonadota</taxon>
        <taxon>Gammaproteobacteria</taxon>
        <taxon>Enterobacterales</taxon>
        <taxon>Enterobacteriaceae</taxon>
        <taxon>Klebsiella/Raoultella group</taxon>
        <taxon>Klebsiella</taxon>
        <taxon>Klebsiella pneumoniae complex</taxon>
    </lineage>
</organism>
<evidence type="ECO:0000313" key="2">
    <source>
        <dbReference type="Proteomes" id="UP000251088"/>
    </source>
</evidence>
<gene>
    <name evidence="1" type="ORF">NCTC9128_04024</name>
</gene>
<reference evidence="1 2" key="1">
    <citation type="submission" date="2018-06" db="EMBL/GenBank/DDBJ databases">
        <authorList>
            <consortium name="Pathogen Informatics"/>
            <person name="Doyle S."/>
        </authorList>
    </citation>
    <scope>NUCLEOTIDE SEQUENCE [LARGE SCALE GENOMIC DNA]</scope>
    <source>
        <strain evidence="1 2">NCTC9128</strain>
    </source>
</reference>
<sequence>MLCAPVADHHRLIIKAKLGKRFFVAFEFETEGAVKRHVIDENLPYQFQGCFGSKFRHNTGSIR</sequence>
<dbReference type="AlphaFoldDB" id="A0A2X3CWF1"/>
<proteinExistence type="predicted"/>